<dbReference type="Proteomes" id="UP000053555">
    <property type="component" value="Unassembled WGS sequence"/>
</dbReference>
<keyword evidence="1" id="KW-0472">Membrane</keyword>
<proteinExistence type="predicted"/>
<keyword evidence="1" id="KW-0812">Transmembrane</keyword>
<feature type="non-terminal residue" evidence="2">
    <location>
        <position position="98"/>
    </location>
</feature>
<protein>
    <submittedName>
        <fullName evidence="2">Putative ribonuclease H protein</fullName>
    </submittedName>
</protein>
<evidence type="ECO:0000256" key="1">
    <source>
        <dbReference type="SAM" id="Phobius"/>
    </source>
</evidence>
<dbReference type="PANTHER" id="PTHR33116">
    <property type="entry name" value="REVERSE TRANSCRIPTASE ZINC-BINDING DOMAIN-CONTAINING PROTEIN-RELATED-RELATED"/>
    <property type="match status" value="1"/>
</dbReference>
<dbReference type="AlphaFoldDB" id="A0A0B2SHK0"/>
<organism evidence="2">
    <name type="scientific">Glycine soja</name>
    <name type="common">Wild soybean</name>
    <dbReference type="NCBI Taxonomy" id="3848"/>
    <lineage>
        <taxon>Eukaryota</taxon>
        <taxon>Viridiplantae</taxon>
        <taxon>Streptophyta</taxon>
        <taxon>Embryophyta</taxon>
        <taxon>Tracheophyta</taxon>
        <taxon>Spermatophyta</taxon>
        <taxon>Magnoliopsida</taxon>
        <taxon>eudicotyledons</taxon>
        <taxon>Gunneridae</taxon>
        <taxon>Pentapetalae</taxon>
        <taxon>rosids</taxon>
        <taxon>fabids</taxon>
        <taxon>Fabales</taxon>
        <taxon>Fabaceae</taxon>
        <taxon>Papilionoideae</taxon>
        <taxon>50 kb inversion clade</taxon>
        <taxon>NPAAA clade</taxon>
        <taxon>indigoferoid/millettioid clade</taxon>
        <taxon>Phaseoleae</taxon>
        <taxon>Glycine</taxon>
        <taxon>Glycine subgen. Soja</taxon>
    </lineage>
</organism>
<accession>A0A0B2SHK0</accession>
<feature type="non-terminal residue" evidence="2">
    <location>
        <position position="1"/>
    </location>
</feature>
<gene>
    <name evidence="2" type="ORF">glysoja_045967</name>
</gene>
<dbReference type="PANTHER" id="PTHR33116:SF78">
    <property type="entry name" value="OS12G0587133 PROTEIN"/>
    <property type="match status" value="1"/>
</dbReference>
<keyword evidence="1" id="KW-1133">Transmembrane helix</keyword>
<evidence type="ECO:0000313" key="2">
    <source>
        <dbReference type="EMBL" id="KHN44525.1"/>
    </source>
</evidence>
<feature type="transmembrane region" description="Helical" evidence="1">
    <location>
        <begin position="21"/>
        <end position="41"/>
    </location>
</feature>
<reference evidence="2" key="1">
    <citation type="submission" date="2014-07" db="EMBL/GenBank/DDBJ databases">
        <title>Identification of a novel salt tolerance gene in wild soybean by whole-genome sequencing.</title>
        <authorList>
            <person name="Lam H.-M."/>
            <person name="Qi X."/>
            <person name="Li M.-W."/>
            <person name="Liu X."/>
            <person name="Xie M."/>
            <person name="Ni M."/>
            <person name="Xu X."/>
        </authorList>
    </citation>
    <scope>NUCLEOTIDE SEQUENCE [LARGE SCALE GENOMIC DNA]</scope>
    <source>
        <tissue evidence="2">Root</tissue>
    </source>
</reference>
<dbReference type="EMBL" id="KN643220">
    <property type="protein sequence ID" value="KHN44525.1"/>
    <property type="molecule type" value="Genomic_DNA"/>
</dbReference>
<sequence length="98" mass="11208">IIRKFEDKLAKWKQRSLSMGGRITLINSVLTALPIYLLSFFKIPKKVVHKIVSIQRKFLWGGQQEASKIPWVKWGSVCLPKNKGDLGIKDLSIFNEAL</sequence>
<name>A0A0B2SHK0_GLYSO</name>